<comment type="caution">
    <text evidence="1">The sequence shown here is derived from an EMBL/GenBank/DDBJ whole genome shotgun (WGS) entry which is preliminary data.</text>
</comment>
<dbReference type="EMBL" id="JAHUTI010051020">
    <property type="protein sequence ID" value="MED6248947.1"/>
    <property type="molecule type" value="Genomic_DNA"/>
</dbReference>
<organism evidence="1 2">
    <name type="scientific">Ataeniobius toweri</name>
    <dbReference type="NCBI Taxonomy" id="208326"/>
    <lineage>
        <taxon>Eukaryota</taxon>
        <taxon>Metazoa</taxon>
        <taxon>Chordata</taxon>
        <taxon>Craniata</taxon>
        <taxon>Vertebrata</taxon>
        <taxon>Euteleostomi</taxon>
        <taxon>Actinopterygii</taxon>
        <taxon>Neopterygii</taxon>
        <taxon>Teleostei</taxon>
        <taxon>Neoteleostei</taxon>
        <taxon>Acanthomorphata</taxon>
        <taxon>Ovalentaria</taxon>
        <taxon>Atherinomorphae</taxon>
        <taxon>Cyprinodontiformes</taxon>
        <taxon>Goodeidae</taxon>
        <taxon>Ataeniobius</taxon>
    </lineage>
</organism>
<sequence length="112" mass="13111">MSLSRCSEANKGSFQTLMRTRFFSTCCRMNQKEQKKEVRQNIGFCSSAKYGWEKGLYNHGGFIPVTKESFCVRYEFKKRHPLAIGEHHIKNIKNYKQCVFGNVICLLVNKMF</sequence>
<dbReference type="Proteomes" id="UP001345963">
    <property type="component" value="Unassembled WGS sequence"/>
</dbReference>
<name>A0ABU7BEN0_9TELE</name>
<gene>
    <name evidence="1" type="ORF">ATANTOWER_007325</name>
</gene>
<protein>
    <submittedName>
        <fullName evidence="1">Uncharacterized protein</fullName>
    </submittedName>
</protein>
<evidence type="ECO:0000313" key="1">
    <source>
        <dbReference type="EMBL" id="MED6248947.1"/>
    </source>
</evidence>
<reference evidence="1 2" key="1">
    <citation type="submission" date="2021-07" db="EMBL/GenBank/DDBJ databases">
        <authorList>
            <person name="Palmer J.M."/>
        </authorList>
    </citation>
    <scope>NUCLEOTIDE SEQUENCE [LARGE SCALE GENOMIC DNA]</scope>
    <source>
        <strain evidence="1 2">AT_MEX2019</strain>
        <tissue evidence="1">Muscle</tissue>
    </source>
</reference>
<accession>A0ABU7BEN0</accession>
<proteinExistence type="predicted"/>
<keyword evidence="2" id="KW-1185">Reference proteome</keyword>
<evidence type="ECO:0000313" key="2">
    <source>
        <dbReference type="Proteomes" id="UP001345963"/>
    </source>
</evidence>